<dbReference type="EMBL" id="JAQQWE010000003">
    <property type="protein sequence ID" value="KAK7959356.1"/>
    <property type="molecule type" value="Genomic_DNA"/>
</dbReference>
<gene>
    <name evidence="1" type="ORF">PG986_004210</name>
</gene>
<protein>
    <submittedName>
        <fullName evidence="1">Uncharacterized protein</fullName>
    </submittedName>
</protein>
<name>A0ABR1QLY1_9PEZI</name>
<sequence>MGYITPHGQLSLVAASPQSLRVLGCRRRALVERVLTAWWARFWAGPGFAIPKDMSEKRIIILRSAYSYSYFYNLGPTRSRYTSCRDITNAGSQS</sequence>
<comment type="caution">
    <text evidence="1">The sequence shown here is derived from an EMBL/GenBank/DDBJ whole genome shotgun (WGS) entry which is preliminary data.</text>
</comment>
<dbReference type="Proteomes" id="UP001391051">
    <property type="component" value="Unassembled WGS sequence"/>
</dbReference>
<proteinExistence type="predicted"/>
<dbReference type="GeneID" id="92073494"/>
<evidence type="ECO:0000313" key="2">
    <source>
        <dbReference type="Proteomes" id="UP001391051"/>
    </source>
</evidence>
<dbReference type="RefSeq" id="XP_066703059.1">
    <property type="nucleotide sequence ID" value="XM_066840432.1"/>
</dbReference>
<reference evidence="1 2" key="1">
    <citation type="submission" date="2023-01" db="EMBL/GenBank/DDBJ databases">
        <title>Analysis of 21 Apiospora genomes using comparative genomics revels a genus with tremendous synthesis potential of carbohydrate active enzymes and secondary metabolites.</title>
        <authorList>
            <person name="Sorensen T."/>
        </authorList>
    </citation>
    <scope>NUCLEOTIDE SEQUENCE [LARGE SCALE GENOMIC DNA]</scope>
    <source>
        <strain evidence="1 2">CBS 24483</strain>
    </source>
</reference>
<organism evidence="1 2">
    <name type="scientific">Apiospora aurea</name>
    <dbReference type="NCBI Taxonomy" id="335848"/>
    <lineage>
        <taxon>Eukaryota</taxon>
        <taxon>Fungi</taxon>
        <taxon>Dikarya</taxon>
        <taxon>Ascomycota</taxon>
        <taxon>Pezizomycotina</taxon>
        <taxon>Sordariomycetes</taxon>
        <taxon>Xylariomycetidae</taxon>
        <taxon>Amphisphaeriales</taxon>
        <taxon>Apiosporaceae</taxon>
        <taxon>Apiospora</taxon>
    </lineage>
</organism>
<evidence type="ECO:0000313" key="1">
    <source>
        <dbReference type="EMBL" id="KAK7959356.1"/>
    </source>
</evidence>
<keyword evidence="2" id="KW-1185">Reference proteome</keyword>
<accession>A0ABR1QLY1</accession>